<keyword evidence="1" id="KW-0175">Coiled coil</keyword>
<dbReference type="AlphaFoldDB" id="A0A2S2PSP2"/>
<evidence type="ECO:0000256" key="1">
    <source>
        <dbReference type="SAM" id="Coils"/>
    </source>
</evidence>
<evidence type="ECO:0000313" key="2">
    <source>
        <dbReference type="EMBL" id="MBY32405.1"/>
    </source>
</evidence>
<sequence>MRAEIQPLVYMKDNLEKKISAMEDCNKIQLERIECLENINDELLNECNHLKKNQKDLEEVKSLQQHNWTLKHKLLNTEKTKEEVTEKLEELKDENDELKSKNLALIDDFKNLKLDKHRLKNES</sequence>
<reference evidence="2" key="1">
    <citation type="submission" date="2018-04" db="EMBL/GenBank/DDBJ databases">
        <title>Transcriptome of Schizaphis graminum biotype I.</title>
        <authorList>
            <person name="Scully E.D."/>
            <person name="Geib S.M."/>
            <person name="Palmer N.A."/>
            <person name="Koch K."/>
            <person name="Bradshaw J."/>
            <person name="Heng-Moss T."/>
            <person name="Sarath G."/>
        </authorList>
    </citation>
    <scope>NUCLEOTIDE SEQUENCE</scope>
</reference>
<feature type="coiled-coil region" evidence="1">
    <location>
        <begin position="26"/>
        <end position="108"/>
    </location>
</feature>
<name>A0A2S2PSP2_SCHGA</name>
<dbReference type="EMBL" id="GGMR01019786">
    <property type="protein sequence ID" value="MBY32405.1"/>
    <property type="molecule type" value="Transcribed_RNA"/>
</dbReference>
<gene>
    <name evidence="2" type="ORF">g.174496</name>
</gene>
<organism evidence="2">
    <name type="scientific">Schizaphis graminum</name>
    <name type="common">Green bug aphid</name>
    <dbReference type="NCBI Taxonomy" id="13262"/>
    <lineage>
        <taxon>Eukaryota</taxon>
        <taxon>Metazoa</taxon>
        <taxon>Ecdysozoa</taxon>
        <taxon>Arthropoda</taxon>
        <taxon>Hexapoda</taxon>
        <taxon>Insecta</taxon>
        <taxon>Pterygota</taxon>
        <taxon>Neoptera</taxon>
        <taxon>Paraneoptera</taxon>
        <taxon>Hemiptera</taxon>
        <taxon>Sternorrhyncha</taxon>
        <taxon>Aphidomorpha</taxon>
        <taxon>Aphidoidea</taxon>
        <taxon>Aphididae</taxon>
        <taxon>Aphidini</taxon>
        <taxon>Schizaphis</taxon>
    </lineage>
</organism>
<protein>
    <submittedName>
        <fullName evidence="2">Uncharacterized protein</fullName>
    </submittedName>
</protein>
<accession>A0A2S2PSP2</accession>
<proteinExistence type="predicted"/>